<protein>
    <submittedName>
        <fullName evidence="1">ORF9</fullName>
    </submittedName>
</protein>
<organism evidence="1 2">
    <name type="scientific">Mythimna unipuncta nucleopolyhedrovirus</name>
    <dbReference type="NCBI Taxonomy" id="447897"/>
    <lineage>
        <taxon>Viruses</taxon>
        <taxon>Viruses incertae sedis</taxon>
        <taxon>Naldaviricetes</taxon>
        <taxon>Lefavirales</taxon>
        <taxon>Baculoviridae</taxon>
        <taxon>Alphabaculovirus</taxon>
    </lineage>
</organism>
<name>A0A346TPE6_9ABAC</name>
<evidence type="ECO:0000313" key="1">
    <source>
        <dbReference type="EMBL" id="AXU41456.1"/>
    </source>
</evidence>
<accession>A0A346TPE6</accession>
<dbReference type="EMBL" id="MH124167">
    <property type="protein sequence ID" value="AXU41456.1"/>
    <property type="molecule type" value="Genomic_DNA"/>
</dbReference>
<sequence length="88" mass="10273">MRNTTMNTDRINKKRIVTCYCVTHRSKAIVAHLIIFLSKIYTHTNTCIIIILKTNELYRNVFELILTNANGTQQSFMLSNDNLRLIEL</sequence>
<dbReference type="GeneID" id="80533963"/>
<evidence type="ECO:0000313" key="2">
    <source>
        <dbReference type="Proteomes" id="UP000501969"/>
    </source>
</evidence>
<dbReference type="Proteomes" id="UP000501969">
    <property type="component" value="Segment"/>
</dbReference>
<dbReference type="KEGG" id="vg:80533963"/>
<reference evidence="1 2" key="1">
    <citation type="submission" date="2018-03" db="EMBL/GenBank/DDBJ databases">
        <title>Complete genome sequence of a second alphabaculovirus from the true armyworm, Mythimna unipuncta.</title>
        <authorList>
            <person name="Harrison R.L."/>
            <person name="Mowery J.D."/>
            <person name="Bauchan G.R."/>
            <person name="Theilmann D.A."/>
            <person name="Erlandson M.A."/>
        </authorList>
    </citation>
    <scope>NUCLEOTIDE SEQUENCE [LARGE SCALE GENOMIC DNA]</scope>
    <source>
        <strain evidence="1 2">KY310</strain>
    </source>
</reference>
<proteinExistence type="predicted"/>
<dbReference type="RefSeq" id="YP_010796468.1">
    <property type="nucleotide sequence ID" value="NC_076031.1"/>
</dbReference>
<keyword evidence="2" id="KW-1185">Reference proteome</keyword>